<keyword evidence="2" id="KW-1185">Reference proteome</keyword>
<dbReference type="OrthoDB" id="3631172at2"/>
<evidence type="ECO:0000313" key="2">
    <source>
        <dbReference type="Proteomes" id="UP000242444"/>
    </source>
</evidence>
<name>A0A263D277_9PSEU</name>
<dbReference type="AlphaFoldDB" id="A0A263D277"/>
<reference evidence="1 2" key="1">
    <citation type="submission" date="2017-07" db="EMBL/GenBank/DDBJ databases">
        <title>Amycolatopsis antarcticus sp. nov., isolated from the surface of an Antarcticus brown macroalga.</title>
        <authorList>
            <person name="Wang J."/>
            <person name="Leiva S."/>
            <person name="Huang J."/>
            <person name="Huang Y."/>
        </authorList>
    </citation>
    <scope>NUCLEOTIDE SEQUENCE [LARGE SCALE GENOMIC DNA]</scope>
    <source>
        <strain evidence="1 2">AU-G6</strain>
    </source>
</reference>
<dbReference type="EMBL" id="NKYE01000008">
    <property type="protein sequence ID" value="OZM72309.1"/>
    <property type="molecule type" value="Genomic_DNA"/>
</dbReference>
<organism evidence="1 2">
    <name type="scientific">Amycolatopsis antarctica</name>
    <dbReference type="NCBI Taxonomy" id="1854586"/>
    <lineage>
        <taxon>Bacteria</taxon>
        <taxon>Bacillati</taxon>
        <taxon>Actinomycetota</taxon>
        <taxon>Actinomycetes</taxon>
        <taxon>Pseudonocardiales</taxon>
        <taxon>Pseudonocardiaceae</taxon>
        <taxon>Amycolatopsis</taxon>
    </lineage>
</organism>
<dbReference type="Proteomes" id="UP000242444">
    <property type="component" value="Unassembled WGS sequence"/>
</dbReference>
<evidence type="ECO:0008006" key="3">
    <source>
        <dbReference type="Google" id="ProtNLM"/>
    </source>
</evidence>
<accession>A0A263D277</accession>
<dbReference type="Pfam" id="PF11387">
    <property type="entry name" value="DUF2795"/>
    <property type="match status" value="1"/>
</dbReference>
<proteinExistence type="predicted"/>
<evidence type="ECO:0000313" key="1">
    <source>
        <dbReference type="EMBL" id="OZM72309.1"/>
    </source>
</evidence>
<comment type="caution">
    <text evidence="1">The sequence shown here is derived from an EMBL/GenBank/DDBJ whole genome shotgun (WGS) entry which is preliminary data.</text>
</comment>
<sequence>MNERGQDAVEHALSGMEYPCRREALMRHAASNGADDDTLGHLGSLTGDHFDDLAAVRESLRHKDGRAGD</sequence>
<gene>
    <name evidence="1" type="ORF">CFN78_14955</name>
</gene>
<protein>
    <recommendedName>
        <fullName evidence="3">DUF2795 domain-containing protein</fullName>
    </recommendedName>
</protein>
<dbReference type="RefSeq" id="WP_094863407.1">
    <property type="nucleotide sequence ID" value="NZ_NKYE01000008.1"/>
</dbReference>
<dbReference type="InterPro" id="IPR021527">
    <property type="entry name" value="DUF2795"/>
</dbReference>
<dbReference type="InParanoid" id="A0A263D277"/>